<comment type="caution">
    <text evidence="1">The sequence shown here is derived from an EMBL/GenBank/DDBJ whole genome shotgun (WGS) entry which is preliminary data.</text>
</comment>
<proteinExistence type="predicted"/>
<accession>A0AAW7MA31</accession>
<dbReference type="RefSeq" id="WP_301121206.1">
    <property type="nucleotide sequence ID" value="NZ_JAUHPX010000008.1"/>
</dbReference>
<evidence type="ECO:0000313" key="2">
    <source>
        <dbReference type="Proteomes" id="UP001172737"/>
    </source>
</evidence>
<protein>
    <submittedName>
        <fullName evidence="1">Uncharacterized protein</fullName>
    </submittedName>
</protein>
<sequence length="139" mass="14534">MSISAEIEPRTYFSSLENALGDFQPPYEALPVIRDVARGLDYTHVFIPESRAHIGLEAAGGGEPIAYIFPGFIALHPRGGVSSFVELPQPLAEEAPAPATTKASRAAASSPAKAVQAEPVACAGCFTALPASGRCDYCD</sequence>
<reference evidence="1" key="1">
    <citation type="submission" date="2023-06" db="EMBL/GenBank/DDBJ databases">
        <title>Sysu t00039.</title>
        <authorList>
            <person name="Gao L."/>
            <person name="Fang B.-Z."/>
            <person name="Li W.-J."/>
        </authorList>
    </citation>
    <scope>NUCLEOTIDE SEQUENCE</scope>
    <source>
        <strain evidence="1">SYSU T00039</strain>
    </source>
</reference>
<dbReference type="EMBL" id="JAUHPX010000008">
    <property type="protein sequence ID" value="MDN4488966.1"/>
    <property type="molecule type" value="Genomic_DNA"/>
</dbReference>
<gene>
    <name evidence="1" type="ORF">QQX10_12395</name>
</gene>
<dbReference type="Proteomes" id="UP001172737">
    <property type="component" value="Unassembled WGS sequence"/>
</dbReference>
<name>A0AAW7MA31_9MICO</name>
<keyword evidence="2" id="KW-1185">Reference proteome</keyword>
<dbReference type="AlphaFoldDB" id="A0AAW7MA31"/>
<organism evidence="1 2">
    <name type="scientific">Demequina lignilytica</name>
    <dbReference type="NCBI Taxonomy" id="3051663"/>
    <lineage>
        <taxon>Bacteria</taxon>
        <taxon>Bacillati</taxon>
        <taxon>Actinomycetota</taxon>
        <taxon>Actinomycetes</taxon>
        <taxon>Micrococcales</taxon>
        <taxon>Demequinaceae</taxon>
        <taxon>Demequina</taxon>
    </lineage>
</organism>
<evidence type="ECO:0000313" key="1">
    <source>
        <dbReference type="EMBL" id="MDN4488966.1"/>
    </source>
</evidence>